<accession>A0A2P7S2T7</accession>
<feature type="domain" description="HTH araC/xylS-type" evidence="4">
    <location>
        <begin position="230"/>
        <end position="326"/>
    </location>
</feature>
<dbReference type="OrthoDB" id="9806208at2"/>
<keyword evidence="6" id="KW-1185">Reference proteome</keyword>
<proteinExistence type="predicted"/>
<dbReference type="Pfam" id="PF14525">
    <property type="entry name" value="AraC_binding_2"/>
    <property type="match status" value="1"/>
</dbReference>
<name>A0A2P7S2T7_9HYPH</name>
<organism evidence="5 6">
    <name type="scientific">Kumtagia ephedrae</name>
    <dbReference type="NCBI Taxonomy" id="2116701"/>
    <lineage>
        <taxon>Bacteria</taxon>
        <taxon>Pseudomonadati</taxon>
        <taxon>Pseudomonadota</taxon>
        <taxon>Alphaproteobacteria</taxon>
        <taxon>Hyphomicrobiales</taxon>
        <taxon>Phyllobacteriaceae</taxon>
        <taxon>Kumtagia</taxon>
    </lineage>
</organism>
<dbReference type="InterPro" id="IPR018060">
    <property type="entry name" value="HTH_AraC"/>
</dbReference>
<evidence type="ECO:0000256" key="2">
    <source>
        <dbReference type="ARBA" id="ARBA00023125"/>
    </source>
</evidence>
<dbReference type="SUPFAM" id="SSF46689">
    <property type="entry name" value="Homeodomain-like"/>
    <property type="match status" value="2"/>
</dbReference>
<sequence length="326" mass="36189">MMPDAPSAGQDCRAAGTTVHRKRATDLSDAAAYMSQRYCGHRLDVMSGSQALDFRHIAMEGGNSAFNILQYGAEVSIASSFEDFYMLELPLDGGVDIDFGSDSFRTGRGLALLLSPGPRFVSHWRGGTRQLMLQIRRELVEARIERFARRSPSSPPVFNPVIDLRSACGRHIEQVLGHLADAVTNGQPAADRELDAVVPSLIDDLLRNIAFRQAGSIVLERLHATPRQVKLVIDLFRGRYGERLSMPDVARAVGISERSLFDGFQRYYQRSPLAVLTDIRMEQARRFIREGFSAAEAARRAGVHHPGRFSSAYRRAFGVLPSEDRA</sequence>
<keyword evidence="3" id="KW-0804">Transcription</keyword>
<dbReference type="InterPro" id="IPR035418">
    <property type="entry name" value="AraC-bd_2"/>
</dbReference>
<keyword evidence="1" id="KW-0805">Transcription regulation</keyword>
<dbReference type="Proteomes" id="UP000241229">
    <property type="component" value="Unassembled WGS sequence"/>
</dbReference>
<dbReference type="PANTHER" id="PTHR46796">
    <property type="entry name" value="HTH-TYPE TRANSCRIPTIONAL ACTIVATOR RHAS-RELATED"/>
    <property type="match status" value="1"/>
</dbReference>
<dbReference type="InterPro" id="IPR050204">
    <property type="entry name" value="AraC_XylS_family_regulators"/>
</dbReference>
<dbReference type="Pfam" id="PF12833">
    <property type="entry name" value="HTH_18"/>
    <property type="match status" value="1"/>
</dbReference>
<dbReference type="PROSITE" id="PS01124">
    <property type="entry name" value="HTH_ARAC_FAMILY_2"/>
    <property type="match status" value="1"/>
</dbReference>
<dbReference type="GO" id="GO:0043565">
    <property type="term" value="F:sequence-specific DNA binding"/>
    <property type="evidence" value="ECO:0007669"/>
    <property type="project" value="InterPro"/>
</dbReference>
<dbReference type="GO" id="GO:0003700">
    <property type="term" value="F:DNA-binding transcription factor activity"/>
    <property type="evidence" value="ECO:0007669"/>
    <property type="project" value="InterPro"/>
</dbReference>
<dbReference type="EMBL" id="PXYK01000020">
    <property type="protein sequence ID" value="PSJ56773.1"/>
    <property type="molecule type" value="Genomic_DNA"/>
</dbReference>
<dbReference type="InterPro" id="IPR009057">
    <property type="entry name" value="Homeodomain-like_sf"/>
</dbReference>
<dbReference type="Gene3D" id="1.10.10.60">
    <property type="entry name" value="Homeodomain-like"/>
    <property type="match status" value="1"/>
</dbReference>
<evidence type="ECO:0000256" key="1">
    <source>
        <dbReference type="ARBA" id="ARBA00023015"/>
    </source>
</evidence>
<gene>
    <name evidence="5" type="ORF">C7I84_19925</name>
</gene>
<protein>
    <recommendedName>
        <fullName evidence="4">HTH araC/xylS-type domain-containing protein</fullName>
    </recommendedName>
</protein>
<evidence type="ECO:0000259" key="4">
    <source>
        <dbReference type="PROSITE" id="PS01124"/>
    </source>
</evidence>
<keyword evidence="2" id="KW-0238">DNA-binding</keyword>
<evidence type="ECO:0000256" key="3">
    <source>
        <dbReference type="ARBA" id="ARBA00023163"/>
    </source>
</evidence>
<reference evidence="5 6" key="1">
    <citation type="submission" date="2018-03" db="EMBL/GenBank/DDBJ databases">
        <title>The draft genome of Mesorhizobium sp. 6GN-30.</title>
        <authorList>
            <person name="Liu L."/>
            <person name="Li L."/>
            <person name="Wang T."/>
            <person name="Zhang X."/>
            <person name="Liang L."/>
        </authorList>
    </citation>
    <scope>NUCLEOTIDE SEQUENCE [LARGE SCALE GENOMIC DNA]</scope>
    <source>
        <strain evidence="5 6">6GN30</strain>
    </source>
</reference>
<comment type="caution">
    <text evidence="5">The sequence shown here is derived from an EMBL/GenBank/DDBJ whole genome shotgun (WGS) entry which is preliminary data.</text>
</comment>
<dbReference type="SMART" id="SM00342">
    <property type="entry name" value="HTH_ARAC"/>
    <property type="match status" value="1"/>
</dbReference>
<dbReference type="AlphaFoldDB" id="A0A2P7S2T7"/>
<evidence type="ECO:0000313" key="5">
    <source>
        <dbReference type="EMBL" id="PSJ56773.1"/>
    </source>
</evidence>
<evidence type="ECO:0000313" key="6">
    <source>
        <dbReference type="Proteomes" id="UP000241229"/>
    </source>
</evidence>